<comment type="caution">
    <text evidence="1">The sequence shown here is derived from an EMBL/GenBank/DDBJ whole genome shotgun (WGS) entry which is preliminary data.</text>
</comment>
<organism evidence="1 2">
    <name type="scientific">Taxus chinensis</name>
    <name type="common">Chinese yew</name>
    <name type="synonym">Taxus wallichiana var. chinensis</name>
    <dbReference type="NCBI Taxonomy" id="29808"/>
    <lineage>
        <taxon>Eukaryota</taxon>
        <taxon>Viridiplantae</taxon>
        <taxon>Streptophyta</taxon>
        <taxon>Embryophyta</taxon>
        <taxon>Tracheophyta</taxon>
        <taxon>Spermatophyta</taxon>
        <taxon>Pinopsida</taxon>
        <taxon>Pinidae</taxon>
        <taxon>Conifers II</taxon>
        <taxon>Cupressales</taxon>
        <taxon>Taxaceae</taxon>
        <taxon>Taxus</taxon>
    </lineage>
</organism>
<name>A0AA38FGB4_TAXCH</name>
<accession>A0AA38FGB4</accession>
<evidence type="ECO:0000313" key="2">
    <source>
        <dbReference type="Proteomes" id="UP000824469"/>
    </source>
</evidence>
<feature type="non-terminal residue" evidence="1">
    <location>
        <position position="1"/>
    </location>
</feature>
<reference evidence="1 2" key="1">
    <citation type="journal article" date="2021" name="Nat. Plants">
        <title>The Taxus genome provides insights into paclitaxel biosynthesis.</title>
        <authorList>
            <person name="Xiong X."/>
            <person name="Gou J."/>
            <person name="Liao Q."/>
            <person name="Li Y."/>
            <person name="Zhou Q."/>
            <person name="Bi G."/>
            <person name="Li C."/>
            <person name="Du R."/>
            <person name="Wang X."/>
            <person name="Sun T."/>
            <person name="Guo L."/>
            <person name="Liang H."/>
            <person name="Lu P."/>
            <person name="Wu Y."/>
            <person name="Zhang Z."/>
            <person name="Ro D.K."/>
            <person name="Shang Y."/>
            <person name="Huang S."/>
            <person name="Yan J."/>
        </authorList>
    </citation>
    <scope>NUCLEOTIDE SEQUENCE [LARGE SCALE GENOMIC DNA]</scope>
    <source>
        <strain evidence="1">Ta-2019</strain>
    </source>
</reference>
<evidence type="ECO:0000313" key="1">
    <source>
        <dbReference type="EMBL" id="KAH9301150.1"/>
    </source>
</evidence>
<gene>
    <name evidence="1" type="ORF">KI387_012733</name>
</gene>
<protein>
    <submittedName>
        <fullName evidence="1">Uncharacterized protein</fullName>
    </submittedName>
</protein>
<feature type="non-terminal residue" evidence="1">
    <location>
        <position position="91"/>
    </location>
</feature>
<dbReference type="EMBL" id="JAHRHJ020000009">
    <property type="protein sequence ID" value="KAH9301150.1"/>
    <property type="molecule type" value="Genomic_DNA"/>
</dbReference>
<dbReference type="AlphaFoldDB" id="A0AA38FGB4"/>
<dbReference type="Proteomes" id="UP000824469">
    <property type="component" value="Unassembled WGS sequence"/>
</dbReference>
<sequence>HPHEYPIPNECVLIRNIYRNYIDISKYNGEDPDEAIYWQKKMQHHILLNPTRSDEEKLQLLDKILKASYVSGIICGAKKWKDSLVLGMGLL</sequence>
<proteinExistence type="predicted"/>
<keyword evidence="2" id="KW-1185">Reference proteome</keyword>